<feature type="region of interest" description="Disordered" evidence="1">
    <location>
        <begin position="918"/>
        <end position="972"/>
    </location>
</feature>
<protein>
    <recommendedName>
        <fullName evidence="2">VWFC domain-containing protein</fullName>
    </recommendedName>
</protein>
<feature type="compositionally biased region" description="Basic residues" evidence="1">
    <location>
        <begin position="1367"/>
        <end position="1381"/>
    </location>
</feature>
<evidence type="ECO:0000313" key="4">
    <source>
        <dbReference type="Proteomes" id="UP000092460"/>
    </source>
</evidence>
<feature type="region of interest" description="Disordered" evidence="1">
    <location>
        <begin position="1160"/>
        <end position="1181"/>
    </location>
</feature>
<dbReference type="EnsemblMetazoa" id="GPPI019700-RA">
    <property type="protein sequence ID" value="GPPI019700-PA"/>
    <property type="gene ID" value="GPPI019700"/>
</dbReference>
<sequence length="1961" mass="209958">MNNVVISASSSLVPGGHCRDYNGKLYETGMHYMPGPDSCRLCICDSGLPKACKMVLCEAFTKCKSFQTVGSGNNCCEVICLDDQFNDGSTDFVNRLRQRKIRARESRQNTEDQRSIVGSIGYIAGNMGYMEGNLTSMDYSYGGTATHYPLWKPPSGYFPRGEAPPPYEEAVAISQAEALSAQCAAAAAAAAATVASPRPMSAVELQSSADINRRPQTAATMQQLQHLQPHQSTLMPQQTSQHSVAQPHQAPAHNVMPIHHVLGAPPAHQQTQSHQITQSTTNLINININSGGNITTIATGENHQPPYSLQNEQSTNNLMQEQQQQTSTTQQNPQQAINTSNVNSNNNSSRLHLAQSNSICVQTMTTQPNVQQQSQQSTIAQTLNSSNISGSIGISASGKQTAATECGYKNCHLNTSVTTTTTGTNARRTQRLPEPLQQYVVDVEVNVGNATGSGYHSLSSCSTNPANEGEFDLIASPTQFGNDSQLTNALSTPTIDTLIPTNNAIEVATNNTVADANSQLHNTGHHTLPTQNTQIAKSIPSSSANAPTTSKAFSSSRRYHRTMPRYYTAADPLTSRDNQNTAANTIINTNKSSKQIESKQASINNANSVATTASSNHNSSKKPTCQFVISASSSLVPGGHCRDYNGKLYETGMHYMPGPDSCRLCICDSGLPKACKMVLCEAFTKCKSFQTVGSGNNCCEVICLDDQFNDGSTDFVNRLRQRKIRARESRQNTEDQRSIVGSIGYIAGNMGYMEGNLTSMDYSYGGTATHYPLWKPPSGYFPRGEAPPPYEEAVAISQAEALSAQCAAAAAAAAATVASPRPMSAVELQSSADINRRPQTAATMQQLQHLQPHQSTLMPQQTSQHSVAQPHQAPAHNVMPIHHVLGAPPAHQQTQSHQITQSTTNLINININSGGNITTIATGENHQPPYSLQNEQSTNNLLQEQQQQTSTTQQNPQQAINTSNVNSNNNSSRLHLAQSNSICVQTMTTQPNVQQQSQQSTIAQTLNSSNISGSIGISASGKQTAATECGYKNCHLNTSVTTTTTGTNARRTQRLPEPLQQYVVDVEVNVGNATGSGYHSLSSCSTNPANEGEFDLIASPTQFGNDSQLTNALSTPTIDTLIPTNNAIEVATNNTVADANSQLHNTGHHTLPTQNTQIAKSIPSSSANAPTTSKAFSSSRRYHRTMPRYYTAADPLTSRDNQNTAANTIINTNKSSKQIESKQASINNANSVATTASSNHNSSKKPTCQCPIQHVPMSYMGSTHLNSHNVTNNAFFTVLSNNKLNTGTVSRISNTSSNASSLPYVTQRLNKTLQNHLNNTTESNVVSNTNSNSKRGTLQSHCNYESKIATISTGELVNSASNNIAAAHHHHSHHSHHHGHHSSASLLPPPQHHDDSSSLVLGRVAKRSSSNSSDRFRSASSGSTRNPTNEAASISAAYLNSKVDAYLNLSHATTSHHRAATRVNDLMNPALPPKLHKSLTNLKSSTLAPNTPHHAGKINTSNELFKPSNGQLLHSSNINSSINTQTTLTSTSSTSSSSPSSSNLGSPQTSSNLSTTSVQTIYTLSKPSTSSAITTLNAVAAAHARNRDHDHLNLKIQPPILTLPSSSSATMSSTISASNSTGGTKINSSTFYPLQNNVTYTLPKNIAGKMSLNSTINNVVSKVPSVISLPAAASSKNNQENTAITVAESSSNESNSTVILASVKSTTLPKVLRSKKDFLQPNNAINNSNNVLNNCAAIVSSTACAVSQCNMPAYPKLFDTFNNSIPLISASTSSLSPSSQAITSTTTTNVAITTRQQCINMQTQTITSTLAGNSYVDDFFTCTPVTSNSVTSTSSGNCKQATLPVCTTSKNYLNGKEHFLPNDTSLDDDYLSECENCKIAQSSKYYLDTAALSSTPQETMTLQRKSLEENKEEAETGYYRISHTLPSNSKKNTPLKSINNREPWFSTIPAASSSSDEDINE</sequence>
<proteinExistence type="predicted"/>
<dbReference type="STRING" id="67801.A0A1B0B5P2"/>
<evidence type="ECO:0000259" key="2">
    <source>
        <dbReference type="PROSITE" id="PS50184"/>
    </source>
</evidence>
<organism evidence="3 4">
    <name type="scientific">Glossina palpalis gambiensis</name>
    <dbReference type="NCBI Taxonomy" id="67801"/>
    <lineage>
        <taxon>Eukaryota</taxon>
        <taxon>Metazoa</taxon>
        <taxon>Ecdysozoa</taxon>
        <taxon>Arthropoda</taxon>
        <taxon>Hexapoda</taxon>
        <taxon>Insecta</taxon>
        <taxon>Pterygota</taxon>
        <taxon>Neoptera</taxon>
        <taxon>Endopterygota</taxon>
        <taxon>Diptera</taxon>
        <taxon>Brachycera</taxon>
        <taxon>Muscomorpha</taxon>
        <taxon>Hippoboscoidea</taxon>
        <taxon>Glossinidae</taxon>
        <taxon>Glossina</taxon>
    </lineage>
</organism>
<dbReference type="PROSITE" id="PS50184">
    <property type="entry name" value="VWFC_2"/>
    <property type="match status" value="2"/>
</dbReference>
<keyword evidence="4" id="KW-1185">Reference proteome</keyword>
<feature type="region of interest" description="Disordered" evidence="1">
    <location>
        <begin position="1367"/>
        <end position="1429"/>
    </location>
</feature>
<feature type="compositionally biased region" description="Low complexity" evidence="1">
    <location>
        <begin position="931"/>
        <end position="972"/>
    </location>
</feature>
<dbReference type="PANTHER" id="PTHR15256">
    <property type="entry name" value="INTEGRAL MEMBRANE PROTEIN DGCR2/IDD"/>
    <property type="match status" value="1"/>
</dbReference>
<evidence type="ECO:0000313" key="3">
    <source>
        <dbReference type="EnsemblMetazoa" id="GPPI019700-PA"/>
    </source>
</evidence>
<feature type="compositionally biased region" description="Polar residues" evidence="1">
    <location>
        <begin position="1498"/>
        <end position="1514"/>
    </location>
</feature>
<feature type="region of interest" description="Disordered" evidence="1">
    <location>
        <begin position="1907"/>
        <end position="1961"/>
    </location>
</feature>
<feature type="domain" description="VWFC" evidence="2">
    <location>
        <begin position="639"/>
        <end position="704"/>
    </location>
</feature>
<dbReference type="Proteomes" id="UP000092460">
    <property type="component" value="Unassembled WGS sequence"/>
</dbReference>
<dbReference type="GO" id="GO:0016020">
    <property type="term" value="C:membrane"/>
    <property type="evidence" value="ECO:0007669"/>
    <property type="project" value="TreeGrafter"/>
</dbReference>
<feature type="compositionally biased region" description="Polar residues" evidence="1">
    <location>
        <begin position="921"/>
        <end position="930"/>
    </location>
</feature>
<name>A0A1B0B5P2_9MUSC</name>
<feature type="compositionally biased region" description="Polar residues" evidence="1">
    <location>
        <begin position="1924"/>
        <end position="1940"/>
    </location>
</feature>
<feature type="domain" description="VWFC" evidence="2">
    <location>
        <begin position="16"/>
        <end position="81"/>
    </location>
</feature>
<feature type="compositionally biased region" description="Polar residues" evidence="1">
    <location>
        <begin position="537"/>
        <end position="556"/>
    </location>
</feature>
<feature type="compositionally biased region" description="Polar residues" evidence="1">
    <location>
        <begin position="1160"/>
        <end position="1179"/>
    </location>
</feature>
<feature type="region of interest" description="Disordered" evidence="1">
    <location>
        <begin position="1317"/>
        <end position="1339"/>
    </location>
</feature>
<feature type="region of interest" description="Disordered" evidence="1">
    <location>
        <begin position="1484"/>
        <end position="1555"/>
    </location>
</feature>
<accession>A0A1B0B5P2</accession>
<feature type="compositionally biased region" description="Low complexity" evidence="1">
    <location>
        <begin position="1407"/>
        <end position="1423"/>
    </location>
</feature>
<feature type="region of interest" description="Disordered" evidence="1">
    <location>
        <begin position="537"/>
        <end position="558"/>
    </location>
</feature>
<evidence type="ECO:0000256" key="1">
    <source>
        <dbReference type="SAM" id="MobiDB-lite"/>
    </source>
</evidence>
<dbReference type="EMBL" id="JXJN01008795">
    <property type="status" value="NOT_ANNOTATED_CDS"/>
    <property type="molecule type" value="Genomic_DNA"/>
</dbReference>
<dbReference type="VEuPathDB" id="VectorBase:GPPI019700"/>
<dbReference type="InterPro" id="IPR042378">
    <property type="entry name" value="IDD"/>
</dbReference>
<feature type="compositionally biased region" description="Low complexity" evidence="1">
    <location>
        <begin position="1515"/>
        <end position="1552"/>
    </location>
</feature>
<reference evidence="4" key="1">
    <citation type="submission" date="2015-01" db="EMBL/GenBank/DDBJ databases">
        <authorList>
            <person name="Aksoy S."/>
            <person name="Warren W."/>
            <person name="Wilson R.K."/>
        </authorList>
    </citation>
    <scope>NUCLEOTIDE SEQUENCE [LARGE SCALE GENOMIC DNA]</scope>
    <source>
        <strain evidence="4">IAEA</strain>
    </source>
</reference>
<feature type="region of interest" description="Disordered" evidence="1">
    <location>
        <begin position="317"/>
        <end position="349"/>
    </location>
</feature>
<reference evidence="3" key="2">
    <citation type="submission" date="2020-05" db="UniProtKB">
        <authorList>
            <consortium name="EnsemblMetazoa"/>
        </authorList>
    </citation>
    <scope>IDENTIFICATION</scope>
    <source>
        <strain evidence="3">IAEA</strain>
    </source>
</reference>
<feature type="compositionally biased region" description="Low complexity" evidence="1">
    <location>
        <begin position="1318"/>
        <end position="1333"/>
    </location>
</feature>
<dbReference type="SMART" id="SM00214">
    <property type="entry name" value="VWC"/>
    <property type="match status" value="2"/>
</dbReference>
<dbReference type="InterPro" id="IPR001007">
    <property type="entry name" value="VWF_dom"/>
</dbReference>
<dbReference type="PANTHER" id="PTHR15256:SF6">
    <property type="entry name" value="INTEGRAL MEMBRANE PROTEIN DGCR2_IDD"/>
    <property type="match status" value="1"/>
</dbReference>